<reference evidence="1" key="2">
    <citation type="journal article" date="2015" name="Fish Shellfish Immunol.">
        <title>Early steps in the European eel (Anguilla anguilla)-Vibrio vulnificus interaction in the gills: Role of the RtxA13 toxin.</title>
        <authorList>
            <person name="Callol A."/>
            <person name="Pajuelo D."/>
            <person name="Ebbesson L."/>
            <person name="Teles M."/>
            <person name="MacKenzie S."/>
            <person name="Amaro C."/>
        </authorList>
    </citation>
    <scope>NUCLEOTIDE SEQUENCE</scope>
</reference>
<proteinExistence type="predicted"/>
<sequence length="53" mass="6357">MTKYIEEKQFLFQGGNNLICEKKTAFILQYCLVKAKIATQYNISRNFKFCKWL</sequence>
<dbReference type="AlphaFoldDB" id="A0A0E9X2M0"/>
<name>A0A0E9X2M0_ANGAN</name>
<dbReference type="EMBL" id="GBXM01011773">
    <property type="protein sequence ID" value="JAH96804.1"/>
    <property type="molecule type" value="Transcribed_RNA"/>
</dbReference>
<evidence type="ECO:0000313" key="1">
    <source>
        <dbReference type="EMBL" id="JAH96804.1"/>
    </source>
</evidence>
<organism evidence="1">
    <name type="scientific">Anguilla anguilla</name>
    <name type="common">European freshwater eel</name>
    <name type="synonym">Muraena anguilla</name>
    <dbReference type="NCBI Taxonomy" id="7936"/>
    <lineage>
        <taxon>Eukaryota</taxon>
        <taxon>Metazoa</taxon>
        <taxon>Chordata</taxon>
        <taxon>Craniata</taxon>
        <taxon>Vertebrata</taxon>
        <taxon>Euteleostomi</taxon>
        <taxon>Actinopterygii</taxon>
        <taxon>Neopterygii</taxon>
        <taxon>Teleostei</taxon>
        <taxon>Anguilliformes</taxon>
        <taxon>Anguillidae</taxon>
        <taxon>Anguilla</taxon>
    </lineage>
</organism>
<reference evidence="1" key="1">
    <citation type="submission" date="2014-11" db="EMBL/GenBank/DDBJ databases">
        <authorList>
            <person name="Amaro Gonzalez C."/>
        </authorList>
    </citation>
    <scope>NUCLEOTIDE SEQUENCE</scope>
</reference>
<accession>A0A0E9X2M0</accession>
<protein>
    <submittedName>
        <fullName evidence="1">Uncharacterized protein</fullName>
    </submittedName>
</protein>